<dbReference type="Proteomes" id="UP000187209">
    <property type="component" value="Unassembled WGS sequence"/>
</dbReference>
<dbReference type="GO" id="GO:0003779">
    <property type="term" value="F:actin binding"/>
    <property type="evidence" value="ECO:0007669"/>
    <property type="project" value="UniProtKB-KW"/>
</dbReference>
<dbReference type="InterPro" id="IPR000857">
    <property type="entry name" value="MyTH4_dom"/>
</dbReference>
<evidence type="ECO:0000259" key="7">
    <source>
        <dbReference type="PROSITE" id="PS50057"/>
    </source>
</evidence>
<evidence type="ECO:0000313" key="9">
    <source>
        <dbReference type="EMBL" id="OMJ67626.1"/>
    </source>
</evidence>
<evidence type="ECO:0000256" key="2">
    <source>
        <dbReference type="ARBA" id="ARBA00008314"/>
    </source>
</evidence>
<dbReference type="Gene3D" id="1.25.40.530">
    <property type="entry name" value="MyTH4 domain"/>
    <property type="match status" value="1"/>
</dbReference>
<dbReference type="EMBL" id="MPUH01001464">
    <property type="protein sequence ID" value="OMJ67626.1"/>
    <property type="molecule type" value="Genomic_DNA"/>
</dbReference>
<dbReference type="OrthoDB" id="447928at2759"/>
<evidence type="ECO:0000256" key="1">
    <source>
        <dbReference type="ARBA" id="ARBA00004496"/>
    </source>
</evidence>
<dbReference type="SMART" id="SM00295">
    <property type="entry name" value="B41"/>
    <property type="match status" value="1"/>
</dbReference>
<dbReference type="AlphaFoldDB" id="A0A1R2ASZ8"/>
<protein>
    <recommendedName>
        <fullName evidence="11">MyTH4 domain-containing protein</fullName>
    </recommendedName>
</protein>
<dbReference type="Pfam" id="PF02174">
    <property type="entry name" value="IRS"/>
    <property type="match status" value="1"/>
</dbReference>
<dbReference type="PANTHER" id="PTHR46049">
    <property type="entry name" value="AGAP003327-PA"/>
    <property type="match status" value="1"/>
</dbReference>
<feature type="domain" description="MyTH4" evidence="8">
    <location>
        <begin position="88"/>
        <end position="244"/>
    </location>
</feature>
<dbReference type="GO" id="GO:0005737">
    <property type="term" value="C:cytoplasm"/>
    <property type="evidence" value="ECO:0007669"/>
    <property type="project" value="UniProtKB-SubCell"/>
</dbReference>
<dbReference type="InterPro" id="IPR011993">
    <property type="entry name" value="PH-like_dom_sf"/>
</dbReference>
<keyword evidence="5" id="KW-0067">ATP-binding</keyword>
<accession>A0A1R2ASZ8</accession>
<name>A0A1R2ASZ8_9CILI</name>
<dbReference type="Gene3D" id="2.30.29.30">
    <property type="entry name" value="Pleckstrin-homology domain (PH domain)/Phosphotyrosine-binding domain (PTB)"/>
    <property type="match status" value="1"/>
</dbReference>
<comment type="similarity">
    <text evidence="2">Belongs to the TRAFAC class myosin-kinesin ATPase superfamily. Myosin family.</text>
</comment>
<dbReference type="InterPro" id="IPR029071">
    <property type="entry name" value="Ubiquitin-like_domsf"/>
</dbReference>
<dbReference type="GO" id="GO:0005856">
    <property type="term" value="C:cytoskeleton"/>
    <property type="evidence" value="ECO:0007669"/>
    <property type="project" value="InterPro"/>
</dbReference>
<evidence type="ECO:0000313" key="10">
    <source>
        <dbReference type="Proteomes" id="UP000187209"/>
    </source>
</evidence>
<dbReference type="GO" id="GO:0005524">
    <property type="term" value="F:ATP binding"/>
    <property type="evidence" value="ECO:0007669"/>
    <property type="project" value="UniProtKB-KW"/>
</dbReference>
<dbReference type="SUPFAM" id="SSF50729">
    <property type="entry name" value="PH domain-like"/>
    <property type="match status" value="1"/>
</dbReference>
<dbReference type="InterPro" id="IPR019749">
    <property type="entry name" value="Band_41_domain"/>
</dbReference>
<dbReference type="PROSITE" id="PS50057">
    <property type="entry name" value="FERM_3"/>
    <property type="match status" value="1"/>
</dbReference>
<keyword evidence="4" id="KW-0547">Nucleotide-binding</keyword>
<dbReference type="PANTHER" id="PTHR46049:SF3">
    <property type="entry name" value="MYOSIN VIIA"/>
    <property type="match status" value="1"/>
</dbReference>
<sequence length="580" mass="66825">MIGRRTFENSYKRPDNNSLLEVLIDMNYEEIPPIFEVLPLSHTALTLSLSNEKVGLVREYLFEEFCELNFRSFTSWGIKIPLTEIMSYSDSLLKKSLTRLKDDYSKKAKQTFKSIDYKDILSYMKERASSRDSLHHIYKILKIGMNSPPEMCDEIFCQLVKQTNNNSKPKSANRAWKLFGICSGVFGPSGRLRLSLLNHLVSIEESESVQIAQRACFCISRLERTYENGTRLSLPTEQEIKCMKAMKPFPVKVYTLSGSSMIMLLESFDNANDLKIAIVQKLKISVNKFPLFGLYEIFEEEEYEERYIQENELIMDLVSSWQAKSPGNFKLLLKIRLFIYQGPKDQILPFIFMQTAFDVIRGTIVITGKTVVQLAALKLYIEMGKSKILDGYLANNLIYYIPSAYMKSSQLSNDELIERILKKYNQLGEMTKSQSQAKYVEMVSSCPLFGSCIFYVTFQEASGNYTLPKDLMLCVSYKQVMIYTRNYRSELMRLEYSEISSWGVSTDRLALFVAKNGYQVQFLFKTLQGRVITNLMQGYVNLKTSRPVAHGYDNDPQTRKIGLSRDLAIKFPALAMKLFK</sequence>
<evidence type="ECO:0000256" key="3">
    <source>
        <dbReference type="ARBA" id="ARBA00022490"/>
    </source>
</evidence>
<keyword evidence="10" id="KW-1185">Reference proteome</keyword>
<evidence type="ECO:0000259" key="8">
    <source>
        <dbReference type="PROSITE" id="PS51016"/>
    </source>
</evidence>
<dbReference type="Gene3D" id="1.20.80.10">
    <property type="match status" value="1"/>
</dbReference>
<dbReference type="InterPro" id="IPR014352">
    <property type="entry name" value="FERM/acyl-CoA-bd_prot_sf"/>
</dbReference>
<dbReference type="SUPFAM" id="SSF54236">
    <property type="entry name" value="Ubiquitin-like"/>
    <property type="match status" value="1"/>
</dbReference>
<reference evidence="9 10" key="1">
    <citation type="submission" date="2016-11" db="EMBL/GenBank/DDBJ databases">
        <title>The macronuclear genome of Stentor coeruleus: a giant cell with tiny introns.</title>
        <authorList>
            <person name="Slabodnick M."/>
            <person name="Ruby J.G."/>
            <person name="Reiff S.B."/>
            <person name="Swart E.C."/>
            <person name="Gosai S."/>
            <person name="Prabakaran S."/>
            <person name="Witkowska E."/>
            <person name="Larue G.E."/>
            <person name="Fisher S."/>
            <person name="Freeman R.M."/>
            <person name="Gunawardena J."/>
            <person name="Chu W."/>
            <person name="Stover N.A."/>
            <person name="Gregory B.D."/>
            <person name="Nowacki M."/>
            <person name="Derisi J."/>
            <person name="Roy S.W."/>
            <person name="Marshall W.F."/>
            <person name="Sood P."/>
        </authorList>
    </citation>
    <scope>NUCLEOTIDE SEQUENCE [LARGE SCALE GENOMIC DNA]</scope>
    <source>
        <strain evidence="9">WM001</strain>
    </source>
</reference>
<dbReference type="Pfam" id="PF00373">
    <property type="entry name" value="FERM_M"/>
    <property type="match status" value="1"/>
</dbReference>
<gene>
    <name evidence="9" type="ORF">SteCoe_35161</name>
</gene>
<dbReference type="Gene3D" id="3.10.20.90">
    <property type="entry name" value="Phosphatidylinositol 3-kinase Catalytic Subunit, Chain A, domain 1"/>
    <property type="match status" value="1"/>
</dbReference>
<comment type="caution">
    <text evidence="9">The sequence shown here is derived from an EMBL/GenBank/DDBJ whole genome shotgun (WGS) entry which is preliminary data.</text>
</comment>
<evidence type="ECO:0000256" key="6">
    <source>
        <dbReference type="ARBA" id="ARBA00023175"/>
    </source>
</evidence>
<keyword evidence="6" id="KW-0505">Motor protein</keyword>
<dbReference type="InterPro" id="IPR000299">
    <property type="entry name" value="FERM_domain"/>
</dbReference>
<dbReference type="InterPro" id="IPR051724">
    <property type="entry name" value="Actin_motor_Myosin"/>
</dbReference>
<dbReference type="CDD" id="cd14473">
    <property type="entry name" value="FERM_B-lobe"/>
    <property type="match status" value="1"/>
</dbReference>
<dbReference type="Pfam" id="PF21989">
    <property type="entry name" value="RA_2"/>
    <property type="match status" value="1"/>
</dbReference>
<dbReference type="InterPro" id="IPR038185">
    <property type="entry name" value="MyTH4_dom_sf"/>
</dbReference>
<proteinExistence type="inferred from homology"/>
<feature type="domain" description="FERM" evidence="7">
    <location>
        <begin position="249"/>
        <end position="547"/>
    </location>
</feature>
<organism evidence="9 10">
    <name type="scientific">Stentor coeruleus</name>
    <dbReference type="NCBI Taxonomy" id="5963"/>
    <lineage>
        <taxon>Eukaryota</taxon>
        <taxon>Sar</taxon>
        <taxon>Alveolata</taxon>
        <taxon>Ciliophora</taxon>
        <taxon>Postciliodesmatophora</taxon>
        <taxon>Heterotrichea</taxon>
        <taxon>Heterotrichida</taxon>
        <taxon>Stentoridae</taxon>
        <taxon>Stentor</taxon>
    </lineage>
</organism>
<keyword evidence="3" id="KW-0963">Cytoplasm</keyword>
<evidence type="ECO:0000256" key="5">
    <source>
        <dbReference type="ARBA" id="ARBA00022840"/>
    </source>
</evidence>
<evidence type="ECO:0008006" key="11">
    <source>
        <dbReference type="Google" id="ProtNLM"/>
    </source>
</evidence>
<dbReference type="SMART" id="SM00139">
    <property type="entry name" value="MyTH4"/>
    <property type="match status" value="1"/>
</dbReference>
<dbReference type="InterPro" id="IPR035963">
    <property type="entry name" value="FERM_2"/>
</dbReference>
<comment type="subcellular location">
    <subcellularLocation>
        <location evidence="1">Cytoplasm</location>
    </subcellularLocation>
</comment>
<dbReference type="Pfam" id="PF00784">
    <property type="entry name" value="MyTH4"/>
    <property type="match status" value="1"/>
</dbReference>
<dbReference type="InterPro" id="IPR002404">
    <property type="entry name" value="IRS_PTB"/>
</dbReference>
<dbReference type="InterPro" id="IPR019748">
    <property type="entry name" value="FERM_central"/>
</dbReference>
<dbReference type="SUPFAM" id="SSF47031">
    <property type="entry name" value="Second domain of FERM"/>
    <property type="match status" value="1"/>
</dbReference>
<dbReference type="PROSITE" id="PS51016">
    <property type="entry name" value="MYTH4"/>
    <property type="match status" value="1"/>
</dbReference>
<evidence type="ECO:0000256" key="4">
    <source>
        <dbReference type="ARBA" id="ARBA00022741"/>
    </source>
</evidence>